<gene>
    <name evidence="1" type="ORF">VAE063_990031</name>
</gene>
<protein>
    <submittedName>
        <fullName evidence="1">Uncharacterized protein</fullName>
    </submittedName>
</protein>
<name>A0ABN8TVK0_9VIBR</name>
<proteinExistence type="predicted"/>
<keyword evidence="2" id="KW-1185">Reference proteome</keyword>
<organism evidence="1 2">
    <name type="scientific">Vibrio aestuarianus</name>
    <dbReference type="NCBI Taxonomy" id="28171"/>
    <lineage>
        <taxon>Bacteria</taxon>
        <taxon>Pseudomonadati</taxon>
        <taxon>Pseudomonadota</taxon>
        <taxon>Gammaproteobacteria</taxon>
        <taxon>Vibrionales</taxon>
        <taxon>Vibrionaceae</taxon>
        <taxon>Vibrio</taxon>
    </lineage>
</organism>
<evidence type="ECO:0000313" key="1">
    <source>
        <dbReference type="EMBL" id="CAH8241869.1"/>
    </source>
</evidence>
<comment type="caution">
    <text evidence="1">The sequence shown here is derived from an EMBL/GenBank/DDBJ whole genome shotgun (WGS) entry which is preliminary data.</text>
</comment>
<accession>A0ABN8TVK0</accession>
<dbReference type="EMBL" id="CALYLK010000140">
    <property type="protein sequence ID" value="CAH8241869.1"/>
    <property type="molecule type" value="Genomic_DNA"/>
</dbReference>
<dbReference type="Proteomes" id="UP001152658">
    <property type="component" value="Unassembled WGS sequence"/>
</dbReference>
<sequence>MRCSPLNWALAGVKKNGEFRVERLWFSSYTPAKSQFLNYLASGTFREVFELNDVCLREILCLLSSLTRLLWC</sequence>
<reference evidence="1" key="1">
    <citation type="submission" date="2022-06" db="EMBL/GenBank/DDBJ databases">
        <authorList>
            <person name="Goudenege D."/>
            <person name="Le Roux F."/>
        </authorList>
    </citation>
    <scope>NUCLEOTIDE SEQUENCE</scope>
    <source>
        <strain evidence="1">12-063</strain>
    </source>
</reference>
<evidence type="ECO:0000313" key="2">
    <source>
        <dbReference type="Proteomes" id="UP001152658"/>
    </source>
</evidence>